<dbReference type="Pfam" id="PF13966">
    <property type="entry name" value="zf-RVT"/>
    <property type="match status" value="1"/>
</dbReference>
<dbReference type="InterPro" id="IPR036691">
    <property type="entry name" value="Endo/exonu/phosph_ase_sf"/>
</dbReference>
<accession>A0A438IQN0</accession>
<comment type="caution">
    <text evidence="3">The sequence shown here is derived from an EMBL/GenBank/DDBJ whole genome shotgun (WGS) entry which is preliminary data.</text>
</comment>
<dbReference type="InterPro" id="IPR043502">
    <property type="entry name" value="DNA/RNA_pol_sf"/>
</dbReference>
<feature type="region of interest" description="Disordered" evidence="1">
    <location>
        <begin position="125"/>
        <end position="200"/>
    </location>
</feature>
<evidence type="ECO:0000259" key="2">
    <source>
        <dbReference type="PROSITE" id="PS50878"/>
    </source>
</evidence>
<dbReference type="SUPFAM" id="SSF56219">
    <property type="entry name" value="DNase I-like"/>
    <property type="match status" value="1"/>
</dbReference>
<name>A0A438IQN0_VITVI</name>
<evidence type="ECO:0000256" key="1">
    <source>
        <dbReference type="SAM" id="MobiDB-lite"/>
    </source>
</evidence>
<evidence type="ECO:0000313" key="3">
    <source>
        <dbReference type="EMBL" id="RVW99024.1"/>
    </source>
</evidence>
<dbReference type="InterPro" id="IPR000477">
    <property type="entry name" value="RT_dom"/>
</dbReference>
<dbReference type="PROSITE" id="PS50878">
    <property type="entry name" value="RT_POL"/>
    <property type="match status" value="1"/>
</dbReference>
<dbReference type="SUPFAM" id="SSF56672">
    <property type="entry name" value="DNA/RNA polymerases"/>
    <property type="match status" value="1"/>
</dbReference>
<dbReference type="InterPro" id="IPR026960">
    <property type="entry name" value="RVT-Znf"/>
</dbReference>
<dbReference type="EMBL" id="QGNW01000089">
    <property type="protein sequence ID" value="RVW99024.1"/>
    <property type="molecule type" value="Genomic_DNA"/>
</dbReference>
<feature type="domain" description="Reverse transcriptase" evidence="2">
    <location>
        <begin position="743"/>
        <end position="947"/>
    </location>
</feature>
<protein>
    <submittedName>
        <fullName evidence="3">Transposon TX1 uncharacterized 149 kDa protein</fullName>
    </submittedName>
</protein>
<gene>
    <name evidence="3" type="primary">YTX2_518</name>
    <name evidence="3" type="ORF">CK203_019081</name>
</gene>
<dbReference type="PANTHER" id="PTHR19446">
    <property type="entry name" value="REVERSE TRANSCRIPTASES"/>
    <property type="match status" value="1"/>
</dbReference>
<dbReference type="Pfam" id="PF00078">
    <property type="entry name" value="RVT_1"/>
    <property type="match status" value="1"/>
</dbReference>
<dbReference type="CDD" id="cd01650">
    <property type="entry name" value="RT_nLTR_like"/>
    <property type="match status" value="1"/>
</dbReference>
<proteinExistence type="predicted"/>
<feature type="compositionally biased region" description="Basic residues" evidence="1">
    <location>
        <begin position="187"/>
        <end position="197"/>
    </location>
</feature>
<organism evidence="3 4">
    <name type="scientific">Vitis vinifera</name>
    <name type="common">Grape</name>
    <dbReference type="NCBI Taxonomy" id="29760"/>
    <lineage>
        <taxon>Eukaryota</taxon>
        <taxon>Viridiplantae</taxon>
        <taxon>Streptophyta</taxon>
        <taxon>Embryophyta</taxon>
        <taxon>Tracheophyta</taxon>
        <taxon>Spermatophyta</taxon>
        <taxon>Magnoliopsida</taxon>
        <taxon>eudicotyledons</taxon>
        <taxon>Gunneridae</taxon>
        <taxon>Pentapetalae</taxon>
        <taxon>rosids</taxon>
        <taxon>Vitales</taxon>
        <taxon>Vitaceae</taxon>
        <taxon>Viteae</taxon>
        <taxon>Vitis</taxon>
    </lineage>
</organism>
<reference evidence="3 4" key="1">
    <citation type="journal article" date="2018" name="PLoS Genet.">
        <title>Population sequencing reveals clonal diversity and ancestral inbreeding in the grapevine cultivar Chardonnay.</title>
        <authorList>
            <person name="Roach M.J."/>
            <person name="Johnson D.L."/>
            <person name="Bohlmann J."/>
            <person name="van Vuuren H.J."/>
            <person name="Jones S.J."/>
            <person name="Pretorius I.S."/>
            <person name="Schmidt S.A."/>
            <person name="Borneman A.R."/>
        </authorList>
    </citation>
    <scope>NUCLEOTIDE SEQUENCE [LARGE SCALE GENOMIC DNA]</scope>
    <source>
        <strain evidence="4">cv. Chardonnay</strain>
        <tissue evidence="3">Leaf</tissue>
    </source>
</reference>
<dbReference type="Gene3D" id="3.60.10.10">
    <property type="entry name" value="Endonuclease/exonuclease/phosphatase"/>
    <property type="match status" value="1"/>
</dbReference>
<dbReference type="Proteomes" id="UP000288805">
    <property type="component" value="Unassembled WGS sequence"/>
</dbReference>
<sequence length="1298" mass="147724">MDASTEKMENLRWARILVQTKRGELPSSIEIGVEETTYHLPLWWEVKPMIRQKTEDCRGATVREERDDGGARAGRRVEEWGSAGLEALLRSDDVTEVQADGMGRVSSVGRIQFGSMLRASEDGAEDGLTLDGLNGPNLGRSKGPKGKEKVLEEDLGPRFGLSNQSKCSGPSSSWMQENGAQLGGPPSKKRTGPKVRQPKSGPMEALVLSGLLGEANIELEFLRAREKETEIAQKVSPLKAMVDSVLQDEAMRVLREVCQNGRELQRQGAAGSRASGSACWDMVEFKGPLATAREQEGGPSQLRFKKKEGKGTWIGKKSKSGKEGKRFIVKDLLEKSRFERELKRLECSVNCEGDGKKKGPIQGKGVQTESTGAVGVGGGSVLFILQIQNYGEWGDLGFYGGGDFNITLAQGERSRQGRVSSAMRRFAEVVDELGLVDLQLQGGAFTWSGGLNSLSKARLDRFLVSPCWLDQFSRVSQRRLPKPTSNHFPVLLEGGSWRRGLAPFRFENMWFKVEGFKDLIRSWWWGIEVRGSASFRLSAKLKELKQKLKVWNREKFGNLESNKEAAIQQVEFWDRVEDERSLAMEELACKKEAKEDYAKWVDLEETHWRQVSRELWLKAGDRNTGYFHRMASAHRRINHMDRIKINGIRLTEEREIRERVANAFQQQFSENSGWKADIGSLPFNQISMQEAEILEAPFTEGEVQSALMEMNGDKAPGLDGFSVFFWQCYWDFVKEEIMEMFKELHVQNTFLKSINNTFLVLIPKKGGAEDLGDFRPISLLGGLYKLMAKVLANRLKKVIGDKGVICKLDIEKAYDSINWQFLLKNANWFLFEFKRAATRGPPVPYLFVMGMEVLSILIRRAMEGGFISGCKIQRDRGRAVHIAHLLFADDTIVFYEAKKEYLTNLNWILFWFEAASRLRINLAKSEIIPVGEVQRIEELAVELGCRVGQLPTVYLELPLGVPNNAAYGWDGVEKKMRRRLALWKSQYISKGGRITLIKSSMVSMPVYQMSLFRMPCSMARRKFIIMNKALLGKWTWRFASDKEALWKQVLMAKFGQEDYGWKTKKAVGACGVEVWKEILKEVGWCWDKMVFIVGKGNKIKFWTDVWCEEAALSQRFPHLYILAANRNATEVEMVGKLLQALRGLRLTWEDDSISWKGGGSGQFKVKEAYSWLDRPMEVNFPKNKIWVGRVPTKIMFFAWEATWEKILTLDRLQKRDWQLPNRCFLCACEAESVDHLLIHCTVARVLWDLVLGLVGVKWVFPNTVKEVLYSWGVLLWGKKGKNSEIPFRYSFFGWFGKE</sequence>
<feature type="compositionally biased region" description="Polar residues" evidence="1">
    <location>
        <begin position="161"/>
        <end position="179"/>
    </location>
</feature>
<feature type="compositionally biased region" description="Basic and acidic residues" evidence="1">
    <location>
        <begin position="145"/>
        <end position="156"/>
    </location>
</feature>
<evidence type="ECO:0000313" key="4">
    <source>
        <dbReference type="Proteomes" id="UP000288805"/>
    </source>
</evidence>